<dbReference type="Pfam" id="PF14397">
    <property type="entry name" value="ATPgrasp_ST"/>
    <property type="match status" value="1"/>
</dbReference>
<protein>
    <recommendedName>
        <fullName evidence="1">Alpha-L-glutamate ligase-related protein ATP-grasp domain-containing protein</fullName>
    </recommendedName>
</protein>
<evidence type="ECO:0000259" key="1">
    <source>
        <dbReference type="Pfam" id="PF14397"/>
    </source>
</evidence>
<feature type="domain" description="Alpha-L-glutamate ligase-related protein ATP-grasp" evidence="1">
    <location>
        <begin position="183"/>
        <end position="349"/>
    </location>
</feature>
<dbReference type="GeneID" id="93101040"/>
<proteinExistence type="predicted"/>
<reference evidence="2 3" key="1">
    <citation type="submission" date="2020-08" db="EMBL/GenBank/DDBJ databases">
        <title>Genomic Encyclopedia of Type Strains, Phase IV (KMG-IV): sequencing the most valuable type-strain genomes for metagenomic binning, comparative biology and taxonomic classification.</title>
        <authorList>
            <person name="Goeker M."/>
        </authorList>
    </citation>
    <scope>NUCLEOTIDE SEQUENCE [LARGE SCALE GENOMIC DNA]</scope>
    <source>
        <strain evidence="2 3">DSM 105721</strain>
    </source>
</reference>
<organism evidence="2 3">
    <name type="scientific">Butyricimonas faecihominis</name>
    <dbReference type="NCBI Taxonomy" id="1472416"/>
    <lineage>
        <taxon>Bacteria</taxon>
        <taxon>Pseudomonadati</taxon>
        <taxon>Bacteroidota</taxon>
        <taxon>Bacteroidia</taxon>
        <taxon>Bacteroidales</taxon>
        <taxon>Odoribacteraceae</taxon>
        <taxon>Butyricimonas</taxon>
    </lineage>
</organism>
<sequence>MKSFLKKAFNIFFNKLIYRYCKFKLDKYLKNVCKPKIKLTTTEKKMVDEVWKKLKLKYNYDWFSFYKSFENGFSPYYIPQDIWSGIEFILNPLQYRNMLSHKGFLHKFVSSEYLPHTLINIIEGVIYDENDQIISKECARDILWNNREFVKKYSTNFGGGNGVCFYDLSKNNDEEKNKIISEILETSEDLICQQTLKISDELSRYNPYSVNTIRVFTINLNGSVSVVSSYMRMSSSQRKNDNVCTGGVYIGVKSDGKLHEYGLNKGFQRFYKAPSMISFKGEKITSYEKIKNVVTEQHGKIPFVKFVAWDVTIDINNNIRIIELNLDSQNLEYHQPFNGPFLKDRTEEVINYVMRIDSKRFWYV</sequence>
<gene>
    <name evidence="2" type="ORF">GGR14_000583</name>
</gene>
<evidence type="ECO:0000313" key="2">
    <source>
        <dbReference type="EMBL" id="MBB4024822.1"/>
    </source>
</evidence>
<dbReference type="EMBL" id="JACIES010000001">
    <property type="protein sequence ID" value="MBB4024822.1"/>
    <property type="molecule type" value="Genomic_DNA"/>
</dbReference>
<dbReference type="InterPro" id="IPR039523">
    <property type="entry name" value="RimK-rel_E_lig_ATP-grasp"/>
</dbReference>
<comment type="caution">
    <text evidence="2">The sequence shown here is derived from an EMBL/GenBank/DDBJ whole genome shotgun (WGS) entry which is preliminary data.</text>
</comment>
<name>A0A7W6HTT0_9BACT</name>
<dbReference type="RefSeq" id="WP_151411443.1">
    <property type="nucleotide sequence ID" value="NZ_AP028155.1"/>
</dbReference>
<evidence type="ECO:0000313" key="3">
    <source>
        <dbReference type="Proteomes" id="UP000546007"/>
    </source>
</evidence>
<dbReference type="Proteomes" id="UP000546007">
    <property type="component" value="Unassembled WGS sequence"/>
</dbReference>
<dbReference type="AlphaFoldDB" id="A0A7W6HTT0"/>
<dbReference type="OrthoDB" id="6315394at2"/>
<accession>A0A7W6HTT0</accession>
<keyword evidence="3" id="KW-1185">Reference proteome</keyword>